<protein>
    <recommendedName>
        <fullName evidence="3">DUF2795 domain-containing protein</fullName>
    </recommendedName>
</protein>
<dbReference type="RefSeq" id="WP_126550227.1">
    <property type="nucleotide sequence ID" value="NZ_BIFS01000001.1"/>
</dbReference>
<reference evidence="2" key="1">
    <citation type="submission" date="2018-12" db="EMBL/GenBank/DDBJ databases">
        <title>Tengunoibacter tsumagoiensis gen. nov., sp. nov., Dictyobacter kobayashii sp. nov., D. alpinus sp. nov., and D. joshuensis sp. nov. and description of Dictyobacteraceae fam. nov. within the order Ktedonobacterales isolated from Tengu-no-mugimeshi.</title>
        <authorList>
            <person name="Wang C.M."/>
            <person name="Zheng Y."/>
            <person name="Sakai Y."/>
            <person name="Toyoda A."/>
            <person name="Minakuchi Y."/>
            <person name="Abe K."/>
            <person name="Yokota A."/>
            <person name="Yabe S."/>
        </authorList>
    </citation>
    <scope>NUCLEOTIDE SEQUENCE [LARGE SCALE GENOMIC DNA]</scope>
    <source>
        <strain evidence="2">Uno11</strain>
    </source>
</reference>
<dbReference type="Proteomes" id="UP000287188">
    <property type="component" value="Unassembled WGS sequence"/>
</dbReference>
<organism evidence="1 2">
    <name type="scientific">Dictyobacter kobayashii</name>
    <dbReference type="NCBI Taxonomy" id="2014872"/>
    <lineage>
        <taxon>Bacteria</taxon>
        <taxon>Bacillati</taxon>
        <taxon>Chloroflexota</taxon>
        <taxon>Ktedonobacteria</taxon>
        <taxon>Ktedonobacterales</taxon>
        <taxon>Dictyobacteraceae</taxon>
        <taxon>Dictyobacter</taxon>
    </lineage>
</organism>
<dbReference type="AlphaFoldDB" id="A0A402AHY6"/>
<proteinExistence type="predicted"/>
<evidence type="ECO:0000313" key="1">
    <source>
        <dbReference type="EMBL" id="GCE18717.1"/>
    </source>
</evidence>
<dbReference type="InterPro" id="IPR021527">
    <property type="entry name" value="DUF2795"/>
</dbReference>
<comment type="caution">
    <text evidence="1">The sequence shown here is derived from an EMBL/GenBank/DDBJ whole genome shotgun (WGS) entry which is preliminary data.</text>
</comment>
<evidence type="ECO:0000313" key="2">
    <source>
        <dbReference type="Proteomes" id="UP000287188"/>
    </source>
</evidence>
<name>A0A402AHY6_9CHLR</name>
<gene>
    <name evidence="1" type="ORF">KDK_25170</name>
</gene>
<accession>A0A402AHY6</accession>
<dbReference type="EMBL" id="BIFS01000001">
    <property type="protein sequence ID" value="GCE18717.1"/>
    <property type="molecule type" value="Genomic_DNA"/>
</dbReference>
<keyword evidence="2" id="KW-1185">Reference proteome</keyword>
<evidence type="ECO:0008006" key="3">
    <source>
        <dbReference type="Google" id="ProtNLM"/>
    </source>
</evidence>
<sequence length="70" mass="7647">MNINPGQIDQMLNSIPYPISKDSLIQQARQFGANDQIIGMLDKLPDKTFNSADDLKSSFSGFGNLGGMKL</sequence>
<dbReference type="Pfam" id="PF11387">
    <property type="entry name" value="DUF2795"/>
    <property type="match status" value="1"/>
</dbReference>
<dbReference type="OrthoDB" id="165019at2"/>